<dbReference type="NCBIfam" id="TIGR01173">
    <property type="entry name" value="glmU"/>
    <property type="match status" value="1"/>
</dbReference>
<comment type="subcellular location">
    <subcellularLocation>
        <location evidence="1 18">Cytoplasm</location>
    </subcellularLocation>
</comment>
<evidence type="ECO:0000256" key="12">
    <source>
        <dbReference type="ARBA" id="ARBA00023268"/>
    </source>
</evidence>
<keyword evidence="11 18" id="KW-0573">Peptidoglycan synthesis</keyword>
<name>A0A545T1F6_9GAMM</name>
<evidence type="ECO:0000256" key="15">
    <source>
        <dbReference type="ARBA" id="ARBA00048247"/>
    </source>
</evidence>
<dbReference type="CDD" id="cd03353">
    <property type="entry name" value="LbH_GlmU_C"/>
    <property type="match status" value="1"/>
</dbReference>
<dbReference type="RefSeq" id="WP_142944259.1">
    <property type="nucleotide sequence ID" value="NZ_VIKR01000007.1"/>
</dbReference>
<comment type="pathway">
    <text evidence="18">Nucleotide-sugar biosynthesis; UDP-N-acetyl-alpha-D-glucosamine biosynthesis; N-acetyl-alpha-D-glucosamine 1-phosphate from alpha-D-glucosamine 6-phosphate (route II): step 2/2.</text>
</comment>
<dbReference type="InterPro" id="IPR038009">
    <property type="entry name" value="GlmU_C_LbH"/>
</dbReference>
<keyword evidence="4 18" id="KW-0963">Cytoplasm</keyword>
<protein>
    <recommendedName>
        <fullName evidence="18">Bifunctional protein GlmU</fullName>
    </recommendedName>
    <domain>
        <recommendedName>
            <fullName evidence="18">UDP-N-acetylglucosamine pyrophosphorylase</fullName>
            <ecNumber evidence="18">2.7.7.23</ecNumber>
        </recommendedName>
        <alternativeName>
            <fullName evidence="18">N-acetylglucosamine-1-phosphate uridyltransferase</fullName>
        </alternativeName>
    </domain>
    <domain>
        <recommendedName>
            <fullName evidence="18">Glucosamine-1-phosphate N-acetyltransferase</fullName>
            <ecNumber evidence="18">2.3.1.157</ecNumber>
        </recommendedName>
    </domain>
</protein>
<dbReference type="GO" id="GO:0009252">
    <property type="term" value="P:peptidoglycan biosynthetic process"/>
    <property type="evidence" value="ECO:0007669"/>
    <property type="project" value="UniProtKB-UniRule"/>
</dbReference>
<keyword evidence="7 18" id="KW-0479">Metal-binding</keyword>
<feature type="binding site" evidence="18">
    <location>
        <position position="229"/>
    </location>
    <ligand>
        <name>Mg(2+)</name>
        <dbReference type="ChEBI" id="CHEBI:18420"/>
    </ligand>
</feature>
<sequence>MDIQVIILAAGKGSRMKSKLPKVLHKLAGKPLVQHVIDNCRSMGAQHCHLVVGHGGDRVRQTVVGEKIELSFVEQTEQLGTGHAVKMALDGLIDDTPTLILYGDVPLTHHDTLSQLIDIQREDPRGIALMTCLLDDPTGYGRITRDSQNQVTGIVEHKDASPEQLNINEVNTGIMCCNSTQLKQWIGQLNNNNAQGEYYLTDIIAMAVADGQQVTTAQPLALFEVEGINTLAQLAELERVWQIEMAKQLMAGGVTFMDPTRFDLRGTLSCESDIVIDINCVIEGRVVIKEGAQIGPNVYLKDCTIGENVVIKPNTVIEGAIVDNDCSVGPFARLREGTHLHNDSHIGNFVELKKSVIGEGTKAGHLAYLGNSEIGKRVNVGAGTITCNYDGANKHLTEIGDDAFIGSDSQLVAPVKIGNNVTVGAGTTVTGDVDDDMLCISRVKQKHIEGWKRPTKKK</sequence>
<dbReference type="InterPro" id="IPR029044">
    <property type="entry name" value="Nucleotide-diphossugar_trans"/>
</dbReference>
<keyword evidence="8 18" id="KW-0677">Repeat</keyword>
<keyword evidence="6 18" id="KW-0548">Nucleotidyltransferase</keyword>
<dbReference type="Proteomes" id="UP000317839">
    <property type="component" value="Unassembled WGS sequence"/>
</dbReference>
<feature type="binding site" evidence="18">
    <location>
        <position position="171"/>
    </location>
    <ligand>
        <name>UDP-N-acetyl-alpha-D-glucosamine</name>
        <dbReference type="ChEBI" id="CHEBI:57705"/>
    </ligand>
</feature>
<comment type="subunit">
    <text evidence="18">Homotrimer.</text>
</comment>
<accession>A0A545T1F6</accession>
<dbReference type="OrthoDB" id="9775031at2"/>
<comment type="pathway">
    <text evidence="18">Bacterial outer membrane biogenesis; LPS lipid A biosynthesis.</text>
</comment>
<evidence type="ECO:0000256" key="3">
    <source>
        <dbReference type="ARBA" id="ARBA00007947"/>
    </source>
</evidence>
<comment type="function">
    <text evidence="17 18">Catalyzes the last two sequential reactions in the de novo biosynthetic pathway for UDP-N-acetylglucosamine (UDP-GlcNAc). The C-terminal domain catalyzes the transfer of acetyl group from acetyl coenzyme A to glucosamine-1-phosphate (GlcN-1-P) to produce N-acetylglucosamine-1-phosphate (GlcNAc-1-P), which is converted into UDP-GlcNAc by the transfer of uridine 5-monophosphate (from uridine 5-triphosphate), a reaction catalyzed by the N-terminal domain.</text>
</comment>
<feature type="region of interest" description="N-acetyltransferase" evidence="18">
    <location>
        <begin position="253"/>
        <end position="458"/>
    </location>
</feature>
<keyword evidence="5 18" id="KW-0808">Transferase</keyword>
<comment type="similarity">
    <text evidence="3 18">In the N-terminal section; belongs to the N-acetylglucosamine-1-phosphate uridyltransferase family.</text>
</comment>
<dbReference type="Gene3D" id="3.90.550.10">
    <property type="entry name" value="Spore Coat Polysaccharide Biosynthesis Protein SpsA, Chain A"/>
    <property type="match status" value="1"/>
</dbReference>
<dbReference type="EC" id="2.7.7.23" evidence="18"/>
<feature type="active site" description="Proton acceptor" evidence="18">
    <location>
        <position position="365"/>
    </location>
</feature>
<dbReference type="PROSITE" id="PS00101">
    <property type="entry name" value="HEXAPEP_TRANSFERASES"/>
    <property type="match status" value="1"/>
</dbReference>
<feature type="binding site" evidence="18">
    <location>
        <begin position="80"/>
        <end position="81"/>
    </location>
    <ligand>
        <name>UDP-N-acetyl-alpha-D-glucosamine</name>
        <dbReference type="ChEBI" id="CHEBI:57705"/>
    </ligand>
</feature>
<feature type="region of interest" description="Pyrophosphorylase" evidence="18">
    <location>
        <begin position="1"/>
        <end position="231"/>
    </location>
</feature>
<evidence type="ECO:0000256" key="4">
    <source>
        <dbReference type="ARBA" id="ARBA00022490"/>
    </source>
</evidence>
<dbReference type="InterPro" id="IPR025877">
    <property type="entry name" value="MobA-like_NTP_Trfase"/>
</dbReference>
<evidence type="ECO:0000256" key="9">
    <source>
        <dbReference type="ARBA" id="ARBA00022842"/>
    </source>
</evidence>
<dbReference type="GO" id="GO:0000902">
    <property type="term" value="P:cell morphogenesis"/>
    <property type="evidence" value="ECO:0007669"/>
    <property type="project" value="UniProtKB-UniRule"/>
</dbReference>
<feature type="binding site" evidence="18">
    <location>
        <position position="368"/>
    </location>
    <ligand>
        <name>UDP-N-acetyl-alpha-D-glucosamine</name>
        <dbReference type="ChEBI" id="CHEBI:57705"/>
    </ligand>
</feature>
<evidence type="ECO:0000256" key="10">
    <source>
        <dbReference type="ARBA" id="ARBA00022960"/>
    </source>
</evidence>
<dbReference type="GO" id="GO:0005737">
    <property type="term" value="C:cytoplasm"/>
    <property type="evidence" value="ECO:0007669"/>
    <property type="project" value="UniProtKB-SubCell"/>
</dbReference>
<dbReference type="PANTHER" id="PTHR43584">
    <property type="entry name" value="NUCLEOTIDYL TRANSFERASE"/>
    <property type="match status" value="1"/>
</dbReference>
<feature type="binding site" evidence="18">
    <location>
        <position position="407"/>
    </location>
    <ligand>
        <name>acetyl-CoA</name>
        <dbReference type="ChEBI" id="CHEBI:57288"/>
    </ligand>
</feature>
<keyword evidence="10 18" id="KW-0133">Cell shape</keyword>
<comment type="caution">
    <text evidence="21">The sequence shown here is derived from an EMBL/GenBank/DDBJ whole genome shotgun (WGS) entry which is preliminary data.</text>
</comment>
<dbReference type="Pfam" id="PF00132">
    <property type="entry name" value="Hexapep"/>
    <property type="match status" value="1"/>
</dbReference>
<dbReference type="HAMAP" id="MF_01631">
    <property type="entry name" value="GlmU"/>
    <property type="match status" value="1"/>
</dbReference>
<evidence type="ECO:0000259" key="20">
    <source>
        <dbReference type="Pfam" id="PF25087"/>
    </source>
</evidence>
<dbReference type="InterPro" id="IPR001451">
    <property type="entry name" value="Hexapep"/>
</dbReference>
<feature type="binding site" evidence="18">
    <location>
        <position position="229"/>
    </location>
    <ligand>
        <name>UDP-N-acetyl-alpha-D-glucosamine</name>
        <dbReference type="ChEBI" id="CHEBI:57705"/>
    </ligand>
</feature>
<feature type="binding site" evidence="18">
    <location>
        <begin position="8"/>
        <end position="11"/>
    </location>
    <ligand>
        <name>UDP-N-acetyl-alpha-D-glucosamine</name>
        <dbReference type="ChEBI" id="CHEBI:57705"/>
    </ligand>
</feature>
<dbReference type="GO" id="GO:0071555">
    <property type="term" value="P:cell wall organization"/>
    <property type="evidence" value="ECO:0007669"/>
    <property type="project" value="UniProtKB-KW"/>
</dbReference>
<dbReference type="Pfam" id="PF12804">
    <property type="entry name" value="NTP_transf_3"/>
    <property type="match status" value="1"/>
</dbReference>
<keyword evidence="13 18" id="KW-0012">Acyltransferase</keyword>
<dbReference type="GO" id="GO:0016020">
    <property type="term" value="C:membrane"/>
    <property type="evidence" value="ECO:0007669"/>
    <property type="project" value="GOC"/>
</dbReference>
<evidence type="ECO:0000256" key="13">
    <source>
        <dbReference type="ARBA" id="ARBA00023315"/>
    </source>
</evidence>
<evidence type="ECO:0000256" key="14">
    <source>
        <dbReference type="ARBA" id="ARBA00023316"/>
    </source>
</evidence>
<evidence type="ECO:0000256" key="17">
    <source>
        <dbReference type="ARBA" id="ARBA00049628"/>
    </source>
</evidence>
<dbReference type="SUPFAM" id="SSF53448">
    <property type="entry name" value="Nucleotide-diphospho-sugar transferases"/>
    <property type="match status" value="1"/>
</dbReference>
<dbReference type="InterPro" id="IPR011004">
    <property type="entry name" value="Trimer_LpxA-like_sf"/>
</dbReference>
<evidence type="ECO:0000313" key="22">
    <source>
        <dbReference type="Proteomes" id="UP000317839"/>
    </source>
</evidence>
<feature type="binding site" evidence="18">
    <location>
        <position position="75"/>
    </location>
    <ligand>
        <name>UDP-N-acetyl-alpha-D-glucosamine</name>
        <dbReference type="ChEBI" id="CHEBI:57705"/>
    </ligand>
</feature>
<comment type="similarity">
    <text evidence="2 18">In the C-terminal section; belongs to the transferase hexapeptide repeat family.</text>
</comment>
<gene>
    <name evidence="18 21" type="primary">glmU</name>
    <name evidence="21" type="ORF">FLL45_22205</name>
</gene>
<reference evidence="21 22" key="1">
    <citation type="submission" date="2019-06" db="EMBL/GenBank/DDBJ databases">
        <title>Draft genome of Aliikangiella marina GYP-15.</title>
        <authorList>
            <person name="Wang G."/>
        </authorList>
    </citation>
    <scope>NUCLEOTIDE SEQUENCE [LARGE SCALE GENOMIC DNA]</scope>
    <source>
        <strain evidence="21 22">GYP-15</strain>
    </source>
</reference>
<feature type="binding site" evidence="18">
    <location>
        <position position="22"/>
    </location>
    <ligand>
        <name>UDP-N-acetyl-alpha-D-glucosamine</name>
        <dbReference type="ChEBI" id="CHEBI:57705"/>
    </ligand>
</feature>
<proteinExistence type="inferred from homology"/>
<keyword evidence="12 18" id="KW-0511">Multifunctional enzyme</keyword>
<feature type="binding site" evidence="18">
    <location>
        <position position="353"/>
    </location>
    <ligand>
        <name>UDP-N-acetyl-alpha-D-glucosamine</name>
        <dbReference type="ChEBI" id="CHEBI:57705"/>
    </ligand>
</feature>
<dbReference type="InterPro" id="IPR005882">
    <property type="entry name" value="Bifunctional_GlmU"/>
</dbReference>
<keyword evidence="22" id="KW-1185">Reference proteome</keyword>
<evidence type="ECO:0000256" key="1">
    <source>
        <dbReference type="ARBA" id="ARBA00004496"/>
    </source>
</evidence>
<evidence type="ECO:0000256" key="5">
    <source>
        <dbReference type="ARBA" id="ARBA00022679"/>
    </source>
</evidence>
<dbReference type="InterPro" id="IPR018357">
    <property type="entry name" value="Hexapep_transf_CS"/>
</dbReference>
<dbReference type="Gene3D" id="2.160.10.10">
    <property type="entry name" value="Hexapeptide repeat proteins"/>
    <property type="match status" value="1"/>
</dbReference>
<evidence type="ECO:0000259" key="19">
    <source>
        <dbReference type="Pfam" id="PF12804"/>
    </source>
</evidence>
<dbReference type="EMBL" id="VIKR01000007">
    <property type="protein sequence ID" value="TQV71042.1"/>
    <property type="molecule type" value="Genomic_DNA"/>
</dbReference>
<evidence type="ECO:0000313" key="21">
    <source>
        <dbReference type="EMBL" id="TQV71042.1"/>
    </source>
</evidence>
<feature type="binding site" evidence="18">
    <location>
        <position position="382"/>
    </location>
    <ligand>
        <name>acetyl-CoA</name>
        <dbReference type="ChEBI" id="CHEBI:57288"/>
    </ligand>
</feature>
<dbReference type="CDD" id="cd02540">
    <property type="entry name" value="GT2_GlmU_N_bac"/>
    <property type="match status" value="1"/>
</dbReference>
<feature type="binding site" evidence="18">
    <location>
        <position position="335"/>
    </location>
    <ligand>
        <name>UDP-N-acetyl-alpha-D-glucosamine</name>
        <dbReference type="ChEBI" id="CHEBI:57705"/>
    </ligand>
</feature>
<evidence type="ECO:0000256" key="11">
    <source>
        <dbReference type="ARBA" id="ARBA00022984"/>
    </source>
</evidence>
<feature type="binding site" evidence="18">
    <location>
        <begin position="388"/>
        <end position="389"/>
    </location>
    <ligand>
        <name>acetyl-CoA</name>
        <dbReference type="ChEBI" id="CHEBI:57288"/>
    </ligand>
</feature>
<keyword evidence="9 18" id="KW-0460">Magnesium</keyword>
<comment type="pathway">
    <text evidence="18">Nucleotide-sugar biosynthesis; UDP-N-acetyl-alpha-D-glucosamine biosynthesis; UDP-N-acetyl-alpha-D-glucosamine from N-acetyl-alpha-D-glucosamine 1-phosphate: step 1/1.</text>
</comment>
<dbReference type="SUPFAM" id="SSF51161">
    <property type="entry name" value="Trimeric LpxA-like enzymes"/>
    <property type="match status" value="1"/>
</dbReference>
<evidence type="ECO:0000256" key="8">
    <source>
        <dbReference type="ARBA" id="ARBA00022737"/>
    </source>
</evidence>
<dbReference type="GO" id="GO:0019134">
    <property type="term" value="F:glucosamine-1-phosphate N-acetyltransferase activity"/>
    <property type="evidence" value="ECO:0007669"/>
    <property type="project" value="UniProtKB-UniRule"/>
</dbReference>
<dbReference type="UniPathway" id="UPA00973"/>
<keyword evidence="14 18" id="KW-0961">Cell wall biogenesis/degradation</keyword>
<feature type="binding site" evidence="18">
    <location>
        <position position="442"/>
    </location>
    <ligand>
        <name>acetyl-CoA</name>
        <dbReference type="ChEBI" id="CHEBI:57288"/>
    </ligand>
</feature>
<feature type="binding site" evidence="18">
    <location>
        <position position="379"/>
    </location>
    <ligand>
        <name>UDP-N-acetyl-alpha-D-glucosamine</name>
        <dbReference type="ChEBI" id="CHEBI:57705"/>
    </ligand>
</feature>
<comment type="catalytic activity">
    <reaction evidence="15 18">
        <text>alpha-D-glucosamine 1-phosphate + acetyl-CoA = N-acetyl-alpha-D-glucosamine 1-phosphate + CoA + H(+)</text>
        <dbReference type="Rhea" id="RHEA:13725"/>
        <dbReference type="ChEBI" id="CHEBI:15378"/>
        <dbReference type="ChEBI" id="CHEBI:57287"/>
        <dbReference type="ChEBI" id="CHEBI:57288"/>
        <dbReference type="ChEBI" id="CHEBI:57776"/>
        <dbReference type="ChEBI" id="CHEBI:58516"/>
        <dbReference type="EC" id="2.3.1.157"/>
    </reaction>
</comment>
<dbReference type="EC" id="2.3.1.157" evidence="18"/>
<dbReference type="Pfam" id="PF25087">
    <property type="entry name" value="GMPPB_C"/>
    <property type="match status" value="1"/>
</dbReference>
<organism evidence="21 22">
    <name type="scientific">Aliikangiella marina</name>
    <dbReference type="NCBI Taxonomy" id="1712262"/>
    <lineage>
        <taxon>Bacteria</taxon>
        <taxon>Pseudomonadati</taxon>
        <taxon>Pseudomonadota</taxon>
        <taxon>Gammaproteobacteria</taxon>
        <taxon>Oceanospirillales</taxon>
        <taxon>Pleioneaceae</taxon>
        <taxon>Aliikangiella</taxon>
    </lineage>
</organism>
<feature type="binding site" evidence="18">
    <location>
        <position position="425"/>
    </location>
    <ligand>
        <name>acetyl-CoA</name>
        <dbReference type="ChEBI" id="CHEBI:57288"/>
    </ligand>
</feature>
<dbReference type="GO" id="GO:0009245">
    <property type="term" value="P:lipid A biosynthetic process"/>
    <property type="evidence" value="ECO:0007669"/>
    <property type="project" value="UniProtKB-UniRule"/>
</dbReference>
<evidence type="ECO:0000256" key="2">
    <source>
        <dbReference type="ARBA" id="ARBA00007707"/>
    </source>
</evidence>
<feature type="binding site" evidence="18">
    <location>
        <position position="104"/>
    </location>
    <ligand>
        <name>Mg(2+)</name>
        <dbReference type="ChEBI" id="CHEBI:18420"/>
    </ligand>
</feature>
<dbReference type="GO" id="GO:0003977">
    <property type="term" value="F:UDP-N-acetylglucosamine diphosphorylase activity"/>
    <property type="evidence" value="ECO:0007669"/>
    <property type="project" value="UniProtKB-UniRule"/>
</dbReference>
<feature type="domain" description="MobA-like NTP transferase" evidence="19">
    <location>
        <begin position="5"/>
        <end position="131"/>
    </location>
</feature>
<feature type="binding site" evidence="18">
    <location>
        <begin position="102"/>
        <end position="104"/>
    </location>
    <ligand>
        <name>UDP-N-acetyl-alpha-D-glucosamine</name>
        <dbReference type="ChEBI" id="CHEBI:57705"/>
    </ligand>
</feature>
<evidence type="ECO:0000256" key="7">
    <source>
        <dbReference type="ARBA" id="ARBA00022723"/>
    </source>
</evidence>
<dbReference type="GO" id="GO:0000287">
    <property type="term" value="F:magnesium ion binding"/>
    <property type="evidence" value="ECO:0007669"/>
    <property type="project" value="UniProtKB-UniRule"/>
</dbReference>
<evidence type="ECO:0000256" key="18">
    <source>
        <dbReference type="HAMAP-Rule" id="MF_01631"/>
    </source>
</evidence>
<dbReference type="InterPro" id="IPR050065">
    <property type="entry name" value="GlmU-like"/>
</dbReference>
<feature type="domain" description="Mannose-1-phosphate guanyltransferase C-terminal" evidence="20">
    <location>
        <begin position="270"/>
        <end position="343"/>
    </location>
</feature>
<dbReference type="UniPathway" id="UPA00113">
    <property type="reaction ID" value="UER00532"/>
</dbReference>
<evidence type="ECO:0000256" key="6">
    <source>
        <dbReference type="ARBA" id="ARBA00022695"/>
    </source>
</evidence>
<evidence type="ECO:0000256" key="16">
    <source>
        <dbReference type="ARBA" id="ARBA00048493"/>
    </source>
</evidence>
<dbReference type="PANTHER" id="PTHR43584:SF3">
    <property type="entry name" value="BIFUNCTIONAL PROTEIN GLMU"/>
    <property type="match status" value="1"/>
</dbReference>
<comment type="cofactor">
    <cofactor evidence="18">
        <name>Mg(2+)</name>
        <dbReference type="ChEBI" id="CHEBI:18420"/>
    </cofactor>
    <text evidence="18">Binds 1 Mg(2+) ion per subunit.</text>
</comment>
<feature type="binding site" evidence="18">
    <location>
        <position position="156"/>
    </location>
    <ligand>
        <name>UDP-N-acetyl-alpha-D-glucosamine</name>
        <dbReference type="ChEBI" id="CHEBI:57705"/>
    </ligand>
</feature>
<dbReference type="InterPro" id="IPR056729">
    <property type="entry name" value="GMPPB_C"/>
</dbReference>
<feature type="binding site" evidence="18">
    <location>
        <position position="141"/>
    </location>
    <ligand>
        <name>UDP-N-acetyl-alpha-D-glucosamine</name>
        <dbReference type="ChEBI" id="CHEBI:57705"/>
    </ligand>
</feature>
<comment type="catalytic activity">
    <reaction evidence="16 18">
        <text>N-acetyl-alpha-D-glucosamine 1-phosphate + UTP + H(+) = UDP-N-acetyl-alpha-D-glucosamine + diphosphate</text>
        <dbReference type="Rhea" id="RHEA:13509"/>
        <dbReference type="ChEBI" id="CHEBI:15378"/>
        <dbReference type="ChEBI" id="CHEBI:33019"/>
        <dbReference type="ChEBI" id="CHEBI:46398"/>
        <dbReference type="ChEBI" id="CHEBI:57705"/>
        <dbReference type="ChEBI" id="CHEBI:57776"/>
        <dbReference type="EC" id="2.7.7.23"/>
    </reaction>
</comment>
<feature type="region of interest" description="Linker" evidence="18">
    <location>
        <begin position="232"/>
        <end position="252"/>
    </location>
</feature>
<dbReference type="GO" id="GO:0008360">
    <property type="term" value="P:regulation of cell shape"/>
    <property type="evidence" value="ECO:0007669"/>
    <property type="project" value="UniProtKB-KW"/>
</dbReference>
<dbReference type="GO" id="GO:0006048">
    <property type="term" value="P:UDP-N-acetylglucosamine biosynthetic process"/>
    <property type="evidence" value="ECO:0007669"/>
    <property type="project" value="UniProtKB-UniPathway"/>
</dbReference>
<dbReference type="AlphaFoldDB" id="A0A545T1F6"/>